<reference evidence="2" key="1">
    <citation type="journal article" date="2021" name="PeerJ">
        <title>Extensive microbial diversity within the chicken gut microbiome revealed by metagenomics and culture.</title>
        <authorList>
            <person name="Gilroy R."/>
            <person name="Ravi A."/>
            <person name="Getino M."/>
            <person name="Pursley I."/>
            <person name="Horton D.L."/>
            <person name="Alikhan N.F."/>
            <person name="Baker D."/>
            <person name="Gharbi K."/>
            <person name="Hall N."/>
            <person name="Watson M."/>
            <person name="Adriaenssens E.M."/>
            <person name="Foster-Nyarko E."/>
            <person name="Jarju S."/>
            <person name="Secka A."/>
            <person name="Antonio M."/>
            <person name="Oren A."/>
            <person name="Chaudhuri R.R."/>
            <person name="La Ragione R."/>
            <person name="Hildebrand F."/>
            <person name="Pallen M.J."/>
        </authorList>
    </citation>
    <scope>NUCLEOTIDE SEQUENCE</scope>
    <source>
        <strain evidence="2">CHK191-13928</strain>
    </source>
</reference>
<name>A0A9D1WTN6_9FIRM</name>
<evidence type="ECO:0000313" key="2">
    <source>
        <dbReference type="EMBL" id="HIX66962.1"/>
    </source>
</evidence>
<accession>A0A9D1WTN6</accession>
<dbReference type="Proteomes" id="UP000886721">
    <property type="component" value="Unassembled WGS sequence"/>
</dbReference>
<gene>
    <name evidence="2" type="ORF">H9735_02400</name>
</gene>
<reference evidence="2" key="2">
    <citation type="submission" date="2021-04" db="EMBL/GenBank/DDBJ databases">
        <authorList>
            <person name="Gilroy R."/>
        </authorList>
    </citation>
    <scope>NUCLEOTIDE SEQUENCE</scope>
    <source>
        <strain evidence="2">CHK191-13928</strain>
    </source>
</reference>
<sequence>MIGNIRKEMKEIAIEAKGSAKVDKRGHVTRKHDSSGKADGDDFPDPDRYYKKIIF</sequence>
<feature type="region of interest" description="Disordered" evidence="1">
    <location>
        <begin position="18"/>
        <end position="44"/>
    </location>
</feature>
<dbReference type="AlphaFoldDB" id="A0A9D1WTN6"/>
<proteinExistence type="predicted"/>
<protein>
    <submittedName>
        <fullName evidence="2">Uncharacterized protein</fullName>
    </submittedName>
</protein>
<organism evidence="2 3">
    <name type="scientific">Candidatus Anaerostipes excrementavium</name>
    <dbReference type="NCBI Taxonomy" id="2838463"/>
    <lineage>
        <taxon>Bacteria</taxon>
        <taxon>Bacillati</taxon>
        <taxon>Bacillota</taxon>
        <taxon>Clostridia</taxon>
        <taxon>Lachnospirales</taxon>
        <taxon>Lachnospiraceae</taxon>
        <taxon>Anaerostipes</taxon>
    </lineage>
</organism>
<evidence type="ECO:0000256" key="1">
    <source>
        <dbReference type="SAM" id="MobiDB-lite"/>
    </source>
</evidence>
<comment type="caution">
    <text evidence="2">The sequence shown here is derived from an EMBL/GenBank/DDBJ whole genome shotgun (WGS) entry which is preliminary data.</text>
</comment>
<dbReference type="EMBL" id="DXEM01000006">
    <property type="protein sequence ID" value="HIX66962.1"/>
    <property type="molecule type" value="Genomic_DNA"/>
</dbReference>
<evidence type="ECO:0000313" key="3">
    <source>
        <dbReference type="Proteomes" id="UP000886721"/>
    </source>
</evidence>